<comment type="caution">
    <text evidence="3">The sequence shown here is derived from an EMBL/GenBank/DDBJ whole genome shotgun (WGS) entry which is preliminary data.</text>
</comment>
<name>A0A4Q9GKQ3_9HYPH</name>
<protein>
    <submittedName>
        <fullName evidence="3">AAA family ATPase</fullName>
    </submittedName>
</protein>
<dbReference type="GO" id="GO:0005886">
    <property type="term" value="C:plasma membrane"/>
    <property type="evidence" value="ECO:0007669"/>
    <property type="project" value="TreeGrafter"/>
</dbReference>
<evidence type="ECO:0000313" key="3">
    <source>
        <dbReference type="EMBL" id="TBN53635.1"/>
    </source>
</evidence>
<dbReference type="SMART" id="SM00382">
    <property type="entry name" value="AAA"/>
    <property type="match status" value="1"/>
</dbReference>
<evidence type="ECO:0000313" key="4">
    <source>
        <dbReference type="Proteomes" id="UP000291613"/>
    </source>
</evidence>
<dbReference type="AlphaFoldDB" id="A0A4Q9GKQ3"/>
<dbReference type="InterPro" id="IPR000642">
    <property type="entry name" value="Peptidase_M41"/>
</dbReference>
<dbReference type="InterPro" id="IPR003960">
    <property type="entry name" value="ATPase_AAA_CS"/>
</dbReference>
<comment type="similarity">
    <text evidence="1">Belongs to the AAA ATPase family.</text>
</comment>
<dbReference type="PANTHER" id="PTHR23076">
    <property type="entry name" value="METALLOPROTEASE M41 FTSH"/>
    <property type="match status" value="1"/>
</dbReference>
<dbReference type="SUPFAM" id="SSF52540">
    <property type="entry name" value="P-loop containing nucleoside triphosphate hydrolases"/>
    <property type="match status" value="1"/>
</dbReference>
<dbReference type="GO" id="GO:0006508">
    <property type="term" value="P:proteolysis"/>
    <property type="evidence" value="ECO:0007669"/>
    <property type="project" value="InterPro"/>
</dbReference>
<keyword evidence="1" id="KW-0067">ATP-binding</keyword>
<dbReference type="InterPro" id="IPR003593">
    <property type="entry name" value="AAA+_ATPase"/>
</dbReference>
<dbReference type="Pfam" id="PF00004">
    <property type="entry name" value="AAA"/>
    <property type="match status" value="1"/>
</dbReference>
<dbReference type="Proteomes" id="UP000291613">
    <property type="component" value="Unassembled WGS sequence"/>
</dbReference>
<dbReference type="Gene3D" id="1.20.58.760">
    <property type="entry name" value="Peptidase M41"/>
    <property type="match status" value="1"/>
</dbReference>
<sequence length="645" mass="67958">MSRAPKKQLSGLTADTDEDAEFFATADDGDAGALSFRLTPKQAIAKAALERALPNNILRAAQRGEPVVVLIDTANVAWTHELAVAALKLRPKPQVVSPVKPPTRYEPAEAPTILRPTFAITSDRGWLAPALVAAADVSVRVTLTPQVVEAALKLATGRKARVEPLDIVGLDVLDVASAIRPGESAAKAVRRMKEAVQSRTIGATKDDVPLLRDLVGYGAALATIQSIADDVEQVVAGGLDAKALPSLLIFGKPGVGKTLVARSFAKTVGLPLILTSVADWFASSNGHLGDVVVAAQRAFDRAVASSPSILFVDELDALPDRSAMDARSRDWWLPVVTGVLMMIDRTRGSGVVLIGATNYRDRLDDAIRRPGRFDRHVEVTAPQTVGELSAVLRHHLRGALENENLTGAARLGVGATGAQAEDWVRQAKEMARREDRPLALADLAMAIAPRDPRCEGVRRAVAIHEAGHAVVGRTLGQTIVSVSIIESGAANGATNFVPSPSILDRKGLERQVVIGLGGRAADELLSGGPSSGAQDDLRKVTQLAAAIHASFGLGATLASRTSYSAAGDLVAFDASLRRLVEADLARLMKTAREIVQRHRSEIEALAAWLVVHRFGTGADVEALLAGSTSMSSGRPPSPCPISSSS</sequence>
<dbReference type="PANTHER" id="PTHR23076:SF97">
    <property type="entry name" value="ATP-DEPENDENT ZINC METALLOPROTEASE YME1L1"/>
    <property type="match status" value="1"/>
</dbReference>
<accession>A0A4Q9GKQ3</accession>
<dbReference type="GO" id="GO:0016887">
    <property type="term" value="F:ATP hydrolysis activity"/>
    <property type="evidence" value="ECO:0007669"/>
    <property type="project" value="InterPro"/>
</dbReference>
<dbReference type="Gene3D" id="1.10.8.60">
    <property type="match status" value="1"/>
</dbReference>
<dbReference type="Gene3D" id="3.40.50.300">
    <property type="entry name" value="P-loop containing nucleotide triphosphate hydrolases"/>
    <property type="match status" value="1"/>
</dbReference>
<dbReference type="OrthoDB" id="9809379at2"/>
<dbReference type="GO" id="GO:0004222">
    <property type="term" value="F:metalloendopeptidase activity"/>
    <property type="evidence" value="ECO:0007669"/>
    <property type="project" value="InterPro"/>
</dbReference>
<dbReference type="RefSeq" id="WP_131002630.1">
    <property type="nucleotide sequence ID" value="NZ_JBHSZR010000003.1"/>
</dbReference>
<dbReference type="InterPro" id="IPR037219">
    <property type="entry name" value="Peptidase_M41-like"/>
</dbReference>
<feature type="domain" description="AAA+ ATPase" evidence="2">
    <location>
        <begin position="243"/>
        <end position="383"/>
    </location>
</feature>
<dbReference type="InterPro" id="IPR027417">
    <property type="entry name" value="P-loop_NTPase"/>
</dbReference>
<gene>
    <name evidence="3" type="ORF">EYR15_07455</name>
</gene>
<dbReference type="Pfam" id="PF01434">
    <property type="entry name" value="Peptidase_M41"/>
    <property type="match status" value="1"/>
</dbReference>
<reference evidence="3 4" key="1">
    <citation type="submission" date="2019-02" db="EMBL/GenBank/DDBJ databases">
        <title>Hansschlegelia quercus sp. nov., a novel methylotrophic bacterium from buds of oak (Quercus robur L.).</title>
        <authorList>
            <person name="Agafonova N.V."/>
            <person name="Kaparullina E.N."/>
            <person name="Grouzdev D.S."/>
            <person name="Doronina N.V."/>
        </authorList>
    </citation>
    <scope>NUCLEOTIDE SEQUENCE [LARGE SCALE GENOMIC DNA]</scope>
    <source>
        <strain evidence="3 4">Dub</strain>
    </source>
</reference>
<keyword evidence="4" id="KW-1185">Reference proteome</keyword>
<organism evidence="3 4">
    <name type="scientific">Hansschlegelia quercus</name>
    <dbReference type="NCBI Taxonomy" id="2528245"/>
    <lineage>
        <taxon>Bacteria</taxon>
        <taxon>Pseudomonadati</taxon>
        <taxon>Pseudomonadota</taxon>
        <taxon>Alphaproteobacteria</taxon>
        <taxon>Hyphomicrobiales</taxon>
        <taxon>Methylopilaceae</taxon>
        <taxon>Hansschlegelia</taxon>
    </lineage>
</organism>
<proteinExistence type="inferred from homology"/>
<dbReference type="GO" id="GO:0030163">
    <property type="term" value="P:protein catabolic process"/>
    <property type="evidence" value="ECO:0007669"/>
    <property type="project" value="TreeGrafter"/>
</dbReference>
<dbReference type="GO" id="GO:0005524">
    <property type="term" value="F:ATP binding"/>
    <property type="evidence" value="ECO:0007669"/>
    <property type="project" value="UniProtKB-KW"/>
</dbReference>
<dbReference type="SUPFAM" id="SSF140990">
    <property type="entry name" value="FtsH protease domain-like"/>
    <property type="match status" value="1"/>
</dbReference>
<evidence type="ECO:0000259" key="2">
    <source>
        <dbReference type="SMART" id="SM00382"/>
    </source>
</evidence>
<dbReference type="EMBL" id="SIUB01000003">
    <property type="protein sequence ID" value="TBN53635.1"/>
    <property type="molecule type" value="Genomic_DNA"/>
</dbReference>
<dbReference type="PROSITE" id="PS00674">
    <property type="entry name" value="AAA"/>
    <property type="match status" value="1"/>
</dbReference>
<keyword evidence="1" id="KW-0547">Nucleotide-binding</keyword>
<evidence type="ECO:0000256" key="1">
    <source>
        <dbReference type="RuleBase" id="RU003651"/>
    </source>
</evidence>
<dbReference type="GO" id="GO:0004176">
    <property type="term" value="F:ATP-dependent peptidase activity"/>
    <property type="evidence" value="ECO:0007669"/>
    <property type="project" value="InterPro"/>
</dbReference>
<dbReference type="InterPro" id="IPR003959">
    <property type="entry name" value="ATPase_AAA_core"/>
</dbReference>
<dbReference type="CDD" id="cd19481">
    <property type="entry name" value="RecA-like_protease"/>
    <property type="match status" value="1"/>
</dbReference>